<organism evidence="7 8">
    <name type="scientific">Tetragenococcus halophilus subsp. halophilus</name>
    <dbReference type="NCBI Taxonomy" id="1513897"/>
    <lineage>
        <taxon>Bacteria</taxon>
        <taxon>Bacillati</taxon>
        <taxon>Bacillota</taxon>
        <taxon>Bacilli</taxon>
        <taxon>Lactobacillales</taxon>
        <taxon>Enterococcaceae</taxon>
        <taxon>Tetragenococcus</taxon>
    </lineage>
</organism>
<name>A0A2H6D982_TETHA</name>
<dbReference type="RefSeq" id="WP_061840853.1">
    <property type="nucleotide sequence ID" value="NZ_BAABQP010000022.1"/>
</dbReference>
<keyword evidence="5" id="KW-1133">Transmembrane helix</keyword>
<comment type="caution">
    <text evidence="7">The sequence shown here is derived from an EMBL/GenBank/DDBJ whole genome shotgun (WGS) entry which is preliminary data.</text>
</comment>
<comment type="subcellular location">
    <subcellularLocation>
        <location evidence="1">Cell membrane</location>
        <topology evidence="1">Multi-pass membrane protein</topology>
    </subcellularLocation>
</comment>
<accession>A0A2H6D982</accession>
<keyword evidence="4" id="KW-0812">Transmembrane</keyword>
<evidence type="ECO:0000256" key="4">
    <source>
        <dbReference type="ARBA" id="ARBA00022692"/>
    </source>
</evidence>
<dbReference type="AlphaFoldDB" id="A0A2H6D982"/>
<protein>
    <submittedName>
        <fullName evidence="7">Uncharacterized protein</fullName>
    </submittedName>
</protein>
<evidence type="ECO:0000256" key="2">
    <source>
        <dbReference type="ARBA" id="ARBA00022448"/>
    </source>
</evidence>
<keyword evidence="3" id="KW-1003">Cell membrane</keyword>
<evidence type="ECO:0000313" key="8">
    <source>
        <dbReference type="Proteomes" id="UP000236214"/>
    </source>
</evidence>
<reference evidence="7 8" key="1">
    <citation type="submission" date="2016-05" db="EMBL/GenBank/DDBJ databases">
        <title>Whole genome sequencing of Tetragenococcus halophilus subsp. halophilus NISL 7118.</title>
        <authorList>
            <person name="Shiwa Y."/>
            <person name="Nishimura I."/>
            <person name="Yoshikawa H."/>
            <person name="Koyama Y."/>
            <person name="Oguma T."/>
        </authorList>
    </citation>
    <scope>NUCLEOTIDE SEQUENCE [LARGE SCALE GENOMIC DNA]</scope>
    <source>
        <strain evidence="7 8">NISL 7118</strain>
    </source>
</reference>
<dbReference type="Gene3D" id="1.20.1250.20">
    <property type="entry name" value="MFS general substrate transporter like domains"/>
    <property type="match status" value="1"/>
</dbReference>
<dbReference type="GO" id="GO:0005886">
    <property type="term" value="C:plasma membrane"/>
    <property type="evidence" value="ECO:0007669"/>
    <property type="project" value="UniProtKB-SubCell"/>
</dbReference>
<dbReference type="InterPro" id="IPR011701">
    <property type="entry name" value="MFS"/>
</dbReference>
<gene>
    <name evidence="7" type="ORF">TEHN7118_1751</name>
</gene>
<keyword evidence="8" id="KW-1185">Reference proteome</keyword>
<evidence type="ECO:0000256" key="1">
    <source>
        <dbReference type="ARBA" id="ARBA00004651"/>
    </source>
</evidence>
<dbReference type="PANTHER" id="PTHR43266">
    <property type="entry name" value="MACROLIDE-EFFLUX PROTEIN"/>
    <property type="match status" value="1"/>
</dbReference>
<dbReference type="Proteomes" id="UP000236214">
    <property type="component" value="Unassembled WGS sequence"/>
</dbReference>
<evidence type="ECO:0000256" key="6">
    <source>
        <dbReference type="ARBA" id="ARBA00023136"/>
    </source>
</evidence>
<dbReference type="PANTHER" id="PTHR43266:SF2">
    <property type="entry name" value="MAJOR FACILITATOR SUPERFAMILY (MFS) PROFILE DOMAIN-CONTAINING PROTEIN"/>
    <property type="match status" value="1"/>
</dbReference>
<dbReference type="Pfam" id="PF07690">
    <property type="entry name" value="MFS_1"/>
    <property type="match status" value="1"/>
</dbReference>
<evidence type="ECO:0000256" key="3">
    <source>
        <dbReference type="ARBA" id="ARBA00022475"/>
    </source>
</evidence>
<proteinExistence type="predicted"/>
<dbReference type="GO" id="GO:0022857">
    <property type="term" value="F:transmembrane transporter activity"/>
    <property type="evidence" value="ECO:0007669"/>
    <property type="project" value="InterPro"/>
</dbReference>
<keyword evidence="2" id="KW-0813">Transport</keyword>
<keyword evidence="6" id="KW-0472">Membrane</keyword>
<dbReference type="GeneID" id="64053564"/>
<dbReference type="SUPFAM" id="SSF103473">
    <property type="entry name" value="MFS general substrate transporter"/>
    <property type="match status" value="1"/>
</dbReference>
<evidence type="ECO:0000256" key="5">
    <source>
        <dbReference type="ARBA" id="ARBA00022989"/>
    </source>
</evidence>
<dbReference type="InterPro" id="IPR036259">
    <property type="entry name" value="MFS_trans_sf"/>
</dbReference>
<evidence type="ECO:0000313" key="7">
    <source>
        <dbReference type="EMBL" id="GBD68945.1"/>
    </source>
</evidence>
<dbReference type="EMBL" id="BDEC01000076">
    <property type="protein sequence ID" value="GBD68945.1"/>
    <property type="molecule type" value="Genomic_DNA"/>
</dbReference>
<sequence length="408" mass="45039">MLTFLKNNPIFSKIAGISLFSKVGDRLFYTAMLTTAASLPNGNTAVMMVSISETLPILLSFFLGTLADKKKRKIHLLIQNSFVRTVMYLSIGLLFNYPHTLFLLFLMASFNFISDLAGNYSSALVTPFTKNLVKAEDMEQAQGIISMTTQLINVLATFAGATLLSFFYRSTLAYINASVFFIVGIGYFFIYPELSAVEKKITVNNNENTLPTIKKNFKLLLHNKSILNNLFQLSLLNGFFGGLTPIFVLFIQTNQSLMFIPSPIKISLLSALITVAMVFGNALNTKLFLNVSIGKLNNIASSFISLGGIALLLNNFYLVFVSAGVVSFLLGIVSPRFSAKIINKYPTEHLGGIVTTVNSLLVLTPPMTSFIFPILTNVSLNFSYFGFILYSIILLVLSFVILKHKKTS</sequence>